<dbReference type="AlphaFoldDB" id="A0A069RDK7"/>
<dbReference type="EMBL" id="JJMM01000023">
    <property type="protein sequence ID" value="KDR94310.1"/>
    <property type="molecule type" value="Genomic_DNA"/>
</dbReference>
<dbReference type="STRING" id="1121324.CLIT_24c00730"/>
<evidence type="ECO:0000313" key="3">
    <source>
        <dbReference type="Proteomes" id="UP000027946"/>
    </source>
</evidence>
<dbReference type="OrthoDB" id="2353623at2"/>
<sequence>MKLEELKNLNKVIGTKQTARALKEEKLQYVIIAKDADERVVKNTQEIANEKNVEVVYVESMQQLGSACGIQVKAATVGILK</sequence>
<feature type="domain" description="Ribosomal protein eL8/eL30/eS12/Gadd45" evidence="1">
    <location>
        <begin position="12"/>
        <end position="79"/>
    </location>
</feature>
<dbReference type="InterPro" id="IPR029064">
    <property type="entry name" value="Ribosomal_eL30-like_sf"/>
</dbReference>
<dbReference type="Gene3D" id="3.30.1330.30">
    <property type="match status" value="1"/>
</dbReference>
<name>A0A069RDK7_PEPLI</name>
<proteinExistence type="predicted"/>
<comment type="caution">
    <text evidence="2">The sequence shown here is derived from an EMBL/GenBank/DDBJ whole genome shotgun (WGS) entry which is preliminary data.</text>
</comment>
<organism evidence="2 3">
    <name type="scientific">Peptoclostridium litorale DSM 5388</name>
    <dbReference type="NCBI Taxonomy" id="1121324"/>
    <lineage>
        <taxon>Bacteria</taxon>
        <taxon>Bacillati</taxon>
        <taxon>Bacillota</taxon>
        <taxon>Clostridia</taxon>
        <taxon>Peptostreptococcales</taxon>
        <taxon>Peptoclostridiaceae</taxon>
        <taxon>Peptoclostridium</taxon>
    </lineage>
</organism>
<dbReference type="Pfam" id="PF01248">
    <property type="entry name" value="Ribosomal_L7Ae"/>
    <property type="match status" value="1"/>
</dbReference>
<dbReference type="Proteomes" id="UP000027946">
    <property type="component" value="Unassembled WGS sequence"/>
</dbReference>
<dbReference type="SUPFAM" id="SSF55315">
    <property type="entry name" value="L30e-like"/>
    <property type="match status" value="1"/>
</dbReference>
<reference evidence="2 3" key="1">
    <citation type="submission" date="2014-03" db="EMBL/GenBank/DDBJ databases">
        <title>Genome sequence of Clostridium litorale W6, DSM 5388.</title>
        <authorList>
            <person name="Poehlein A."/>
            <person name="Jagirdar A."/>
            <person name="Khonsari B."/>
            <person name="Chibani C.M."/>
            <person name="Gutierrez Gutierrez D.A."/>
            <person name="Davydova E."/>
            <person name="Alghaithi H.S."/>
            <person name="Nair K.P."/>
            <person name="Dhamotharan K."/>
            <person name="Chandran L."/>
            <person name="G W."/>
            <person name="Daniel R."/>
        </authorList>
    </citation>
    <scope>NUCLEOTIDE SEQUENCE [LARGE SCALE GENOMIC DNA]</scope>
    <source>
        <strain evidence="2 3">W6</strain>
    </source>
</reference>
<protein>
    <recommendedName>
        <fullName evidence="1">Ribosomal protein eL8/eL30/eS12/Gadd45 domain-containing protein</fullName>
    </recommendedName>
</protein>
<dbReference type="RefSeq" id="WP_038267366.1">
    <property type="nucleotide sequence ID" value="NZ_FSRH01000014.1"/>
</dbReference>
<dbReference type="eggNOG" id="COG1358">
    <property type="taxonomic scope" value="Bacteria"/>
</dbReference>
<keyword evidence="3" id="KW-1185">Reference proteome</keyword>
<evidence type="ECO:0000313" key="2">
    <source>
        <dbReference type="EMBL" id="KDR94310.1"/>
    </source>
</evidence>
<gene>
    <name evidence="2" type="ORF">CLIT_24c00730</name>
</gene>
<dbReference type="InterPro" id="IPR004038">
    <property type="entry name" value="Ribosomal_eL8/eL30/eS12/Gad45"/>
</dbReference>
<accession>A0A069RDK7</accession>
<evidence type="ECO:0000259" key="1">
    <source>
        <dbReference type="Pfam" id="PF01248"/>
    </source>
</evidence>